<keyword evidence="1 3" id="KW-0547">Nucleotide-binding</keyword>
<protein>
    <recommendedName>
        <fullName evidence="3 4">Dephospho-CoA kinase</fullName>
        <ecNumber evidence="3 4">2.7.1.24</ecNumber>
    </recommendedName>
    <alternativeName>
        <fullName evidence="3">Dephosphocoenzyme A kinase</fullName>
    </alternativeName>
</protein>
<dbReference type="Gene3D" id="3.40.630.30">
    <property type="match status" value="1"/>
</dbReference>
<dbReference type="EC" id="2.7.1.24" evidence="3 4"/>
<dbReference type="NCBIfam" id="TIGR00152">
    <property type="entry name" value="dephospho-CoA kinase"/>
    <property type="match status" value="1"/>
</dbReference>
<comment type="function">
    <text evidence="3">Catalyzes the phosphorylation of the 3'-hydroxyl group of dephosphocoenzyme A to form coenzyme A.</text>
</comment>
<dbReference type="PROSITE" id="PS51219">
    <property type="entry name" value="DPCK"/>
    <property type="match status" value="1"/>
</dbReference>
<keyword evidence="2 3" id="KW-0067">ATP-binding</keyword>
<dbReference type="InterPro" id="IPR016181">
    <property type="entry name" value="Acyl_CoA_acyltransferase"/>
</dbReference>
<dbReference type="SUPFAM" id="SSF55729">
    <property type="entry name" value="Acyl-CoA N-acyltransferases (Nat)"/>
    <property type="match status" value="1"/>
</dbReference>
<evidence type="ECO:0000313" key="7">
    <source>
        <dbReference type="EMBL" id="BAL56878.1"/>
    </source>
</evidence>
<feature type="coiled-coil region" evidence="5">
    <location>
        <begin position="266"/>
        <end position="293"/>
    </location>
</feature>
<dbReference type="PANTHER" id="PTHR10695:SF46">
    <property type="entry name" value="BIFUNCTIONAL COENZYME A SYNTHASE-RELATED"/>
    <property type="match status" value="1"/>
</dbReference>
<dbReference type="EMBL" id="AP011696">
    <property type="protein sequence ID" value="BAL54667.1"/>
    <property type="molecule type" value="Genomic_DNA"/>
</dbReference>
<comment type="subcellular location">
    <subcellularLocation>
        <location evidence="3">Cytoplasm</location>
    </subcellularLocation>
</comment>
<name>H5SET1_9CHLR</name>
<dbReference type="GO" id="GO:0005737">
    <property type="term" value="C:cytoplasm"/>
    <property type="evidence" value="ECO:0007669"/>
    <property type="project" value="UniProtKB-SubCell"/>
</dbReference>
<gene>
    <name evidence="3" type="primary">coaE</name>
    <name evidence="6" type="ORF">HGMM_F17E05C27</name>
    <name evidence="7" type="ORF">HGMM_F44F02C19</name>
</gene>
<comment type="caution">
    <text evidence="3">Lacks conserved residue(s) required for the propagation of feature annotation.</text>
</comment>
<evidence type="ECO:0000256" key="3">
    <source>
        <dbReference type="HAMAP-Rule" id="MF_00376"/>
    </source>
</evidence>
<comment type="pathway">
    <text evidence="3">Cofactor biosynthesis; coenzyme A biosynthesis; CoA from (R)-pantothenate: step 5/5.</text>
</comment>
<keyword evidence="3" id="KW-0963">Cytoplasm</keyword>
<keyword evidence="3 6" id="KW-0418">Kinase</keyword>
<dbReference type="Gene3D" id="3.40.50.300">
    <property type="entry name" value="P-loop containing nucleotide triphosphate hydrolases"/>
    <property type="match status" value="1"/>
</dbReference>
<evidence type="ECO:0000256" key="1">
    <source>
        <dbReference type="ARBA" id="ARBA00022741"/>
    </source>
</evidence>
<dbReference type="SUPFAM" id="SSF52540">
    <property type="entry name" value="P-loop containing nucleoside triphosphate hydrolases"/>
    <property type="match status" value="1"/>
</dbReference>
<dbReference type="GO" id="GO:0005524">
    <property type="term" value="F:ATP binding"/>
    <property type="evidence" value="ECO:0007669"/>
    <property type="project" value="UniProtKB-UniRule"/>
</dbReference>
<keyword evidence="3" id="KW-0173">Coenzyme A biosynthesis</keyword>
<keyword evidence="3" id="KW-0808">Transferase</keyword>
<evidence type="ECO:0000256" key="2">
    <source>
        <dbReference type="ARBA" id="ARBA00022840"/>
    </source>
</evidence>
<keyword evidence="5" id="KW-0175">Coiled coil</keyword>
<sequence>MLEHLGAYTIDADTLAHRAIARGAPGYQQVVETFGKWILDSKGEIDRERLGRLVFADPEALAKLEAIVHPLVFQAIDMMVRRASQPIVVIEAIKLLETDLHRACDAIWVIHAPEEVQVERLMQKRQMSRADALQRIRAQPPQAEKIAQAHVAIQNTGSYEQLWKEVSERWRALTSHTDTLSLPPQSAAQPGEWTLVRGRPREAAQIAEALTRLSQGRHTMTADDVMAAFGDKAFVLLKQGERIVGIAGWQVENLVARATDVYLESGVDLEKGLQALLNEIERASRELQCEASLVFVRPSLAQNLQIWKRLGYEPRLPETLGIQAWEEAARESRPSEPHVMFFKQLRQDRVLRPI</sequence>
<comment type="catalytic activity">
    <reaction evidence="3">
        <text>3'-dephospho-CoA + ATP = ADP + CoA + H(+)</text>
        <dbReference type="Rhea" id="RHEA:18245"/>
        <dbReference type="ChEBI" id="CHEBI:15378"/>
        <dbReference type="ChEBI" id="CHEBI:30616"/>
        <dbReference type="ChEBI" id="CHEBI:57287"/>
        <dbReference type="ChEBI" id="CHEBI:57328"/>
        <dbReference type="ChEBI" id="CHEBI:456216"/>
        <dbReference type="EC" id="2.7.1.24"/>
    </reaction>
</comment>
<dbReference type="InterPro" id="IPR027417">
    <property type="entry name" value="P-loop_NTPase"/>
</dbReference>
<comment type="similarity">
    <text evidence="3">Belongs to the CoaE family.</text>
</comment>
<proteinExistence type="inferred from homology"/>
<dbReference type="CDD" id="cd02022">
    <property type="entry name" value="DPCK"/>
    <property type="match status" value="1"/>
</dbReference>
<evidence type="ECO:0000256" key="5">
    <source>
        <dbReference type="SAM" id="Coils"/>
    </source>
</evidence>
<dbReference type="EMBL" id="AP011760">
    <property type="protein sequence ID" value="BAL56878.1"/>
    <property type="molecule type" value="Genomic_DNA"/>
</dbReference>
<dbReference type="AlphaFoldDB" id="H5SET1"/>
<reference evidence="6" key="1">
    <citation type="journal article" date="2005" name="Environ. Microbiol.">
        <title>Genetic and functional properties of uncultivated thermophilic crenarchaeotes from a subsurface gold mine as revealed by analysis of genome fragments.</title>
        <authorList>
            <person name="Nunoura T."/>
            <person name="Hirayama H."/>
            <person name="Takami H."/>
            <person name="Oida H."/>
            <person name="Nishi S."/>
            <person name="Shimamura S."/>
            <person name="Suzuki Y."/>
            <person name="Inagaki F."/>
            <person name="Takai K."/>
            <person name="Nealson K.H."/>
            <person name="Horikoshi K."/>
        </authorList>
    </citation>
    <scope>NUCLEOTIDE SEQUENCE</scope>
</reference>
<evidence type="ECO:0000313" key="6">
    <source>
        <dbReference type="EMBL" id="BAL54667.1"/>
    </source>
</evidence>
<dbReference type="Pfam" id="PF01121">
    <property type="entry name" value="CoaE"/>
    <property type="match status" value="1"/>
</dbReference>
<evidence type="ECO:0000256" key="4">
    <source>
        <dbReference type="NCBIfam" id="TIGR00152"/>
    </source>
</evidence>
<dbReference type="HAMAP" id="MF_00376">
    <property type="entry name" value="Dephospho_CoA_kinase"/>
    <property type="match status" value="1"/>
</dbReference>
<dbReference type="GO" id="GO:0015937">
    <property type="term" value="P:coenzyme A biosynthetic process"/>
    <property type="evidence" value="ECO:0007669"/>
    <property type="project" value="UniProtKB-UniRule"/>
</dbReference>
<dbReference type="UniPathway" id="UPA00241">
    <property type="reaction ID" value="UER00356"/>
</dbReference>
<reference evidence="6" key="2">
    <citation type="journal article" date="2012" name="PLoS ONE">
        <title>A Deeply Branching Thermophilic Bacterium with an Ancient Acetyl-CoA Pathway Dominates a Subsurface Ecosystem.</title>
        <authorList>
            <person name="Takami H."/>
            <person name="Noguchi H."/>
            <person name="Takaki Y."/>
            <person name="Uchiyama I."/>
            <person name="Toyoda A."/>
            <person name="Nishi S."/>
            <person name="Chee G.-J."/>
            <person name="Arai W."/>
            <person name="Nunoura T."/>
            <person name="Itoh T."/>
            <person name="Hattori M."/>
            <person name="Takai K."/>
        </authorList>
    </citation>
    <scope>NUCLEOTIDE SEQUENCE</scope>
</reference>
<dbReference type="InterPro" id="IPR001977">
    <property type="entry name" value="Depp_CoAkinase"/>
</dbReference>
<organism evidence="6">
    <name type="scientific">uncultured Chloroflexota bacterium</name>
    <dbReference type="NCBI Taxonomy" id="166587"/>
    <lineage>
        <taxon>Bacteria</taxon>
        <taxon>Bacillati</taxon>
        <taxon>Chloroflexota</taxon>
        <taxon>environmental samples</taxon>
    </lineage>
</organism>
<accession>H5SET1</accession>
<dbReference type="PANTHER" id="PTHR10695">
    <property type="entry name" value="DEPHOSPHO-COA KINASE-RELATED"/>
    <property type="match status" value="1"/>
</dbReference>
<dbReference type="GO" id="GO:0004140">
    <property type="term" value="F:dephospho-CoA kinase activity"/>
    <property type="evidence" value="ECO:0007669"/>
    <property type="project" value="UniProtKB-UniRule"/>
</dbReference>